<dbReference type="AlphaFoldDB" id="A0A553P9T1"/>
<accession>A0A553P9T1</accession>
<dbReference type="EMBL" id="VCGU01000005">
    <property type="protein sequence ID" value="TRY74430.1"/>
    <property type="molecule type" value="Genomic_DNA"/>
</dbReference>
<dbReference type="OMA" id="ITRRICC"/>
<dbReference type="InterPro" id="IPR046341">
    <property type="entry name" value="SET_dom_sf"/>
</dbReference>
<dbReference type="PANTHER" id="PTHR13271">
    <property type="entry name" value="UNCHARACTERIZED PUTATIVE METHYLTRANSFERASE"/>
    <property type="match status" value="1"/>
</dbReference>
<dbReference type="Gene3D" id="3.90.1410.10">
    <property type="entry name" value="set domain protein methyltransferase, domain 1"/>
    <property type="match status" value="1"/>
</dbReference>
<organism evidence="1 2">
    <name type="scientific">Tigriopus californicus</name>
    <name type="common">Marine copepod</name>
    <dbReference type="NCBI Taxonomy" id="6832"/>
    <lineage>
        <taxon>Eukaryota</taxon>
        <taxon>Metazoa</taxon>
        <taxon>Ecdysozoa</taxon>
        <taxon>Arthropoda</taxon>
        <taxon>Crustacea</taxon>
        <taxon>Multicrustacea</taxon>
        <taxon>Hexanauplia</taxon>
        <taxon>Copepoda</taxon>
        <taxon>Harpacticoida</taxon>
        <taxon>Harpacticidae</taxon>
        <taxon>Tigriopus</taxon>
    </lineage>
</organism>
<proteinExistence type="predicted"/>
<name>A0A553P9T1_TIGCA</name>
<keyword evidence="2" id="KW-1185">Reference proteome</keyword>
<sequence length="307" mass="34854">MFLKSNNGFCGPDNWNPYLNSLPECYSVPFFLNAQTVNILPRYLKALVEAQIVLVTKNFQLLKTKFMSSQPPLDNFSWAWFTVNTRGVFYDYKKADPKCDNLALVPFLDLFNHSCDVTVKAGFIPDTDCYEIVTETGIDAGSQAFINYGPHGNVKLFVEYGFVIADNPNDCIPITLEELQEHLGYTLVQDEKIELARRNGFHHNMSIHRDGCTWGLLACLQILTMKTGNVHQWQRLVYETDLESDCKLLQTLRLFMDTLETEITQCKSGLIGTKNGGRSEVVLLSLLDEHLRLLKQSGRALANNIEK</sequence>
<comment type="caution">
    <text evidence="1">The sequence shown here is derived from an EMBL/GenBank/DDBJ whole genome shotgun (WGS) entry which is preliminary data.</text>
</comment>
<dbReference type="STRING" id="6832.A0A553P9T1"/>
<dbReference type="GO" id="GO:0016279">
    <property type="term" value="F:protein-lysine N-methyltransferase activity"/>
    <property type="evidence" value="ECO:0007669"/>
    <property type="project" value="TreeGrafter"/>
</dbReference>
<dbReference type="SUPFAM" id="SSF82199">
    <property type="entry name" value="SET domain"/>
    <property type="match status" value="1"/>
</dbReference>
<dbReference type="Proteomes" id="UP000318571">
    <property type="component" value="Chromosome 2"/>
</dbReference>
<evidence type="ECO:0000313" key="1">
    <source>
        <dbReference type="EMBL" id="TRY74430.1"/>
    </source>
</evidence>
<evidence type="ECO:0000313" key="2">
    <source>
        <dbReference type="Proteomes" id="UP000318571"/>
    </source>
</evidence>
<protein>
    <submittedName>
        <fullName evidence="1">Uncharacterized protein</fullName>
    </submittedName>
</protein>
<gene>
    <name evidence="1" type="ORF">TCAL_05025</name>
</gene>
<reference evidence="1 2" key="1">
    <citation type="journal article" date="2018" name="Nat. Ecol. Evol.">
        <title>Genomic signatures of mitonuclear coevolution across populations of Tigriopus californicus.</title>
        <authorList>
            <person name="Barreto F.S."/>
            <person name="Watson E.T."/>
            <person name="Lima T.G."/>
            <person name="Willett C.S."/>
            <person name="Edmands S."/>
            <person name="Li W."/>
            <person name="Burton R.S."/>
        </authorList>
    </citation>
    <scope>NUCLEOTIDE SEQUENCE [LARGE SCALE GENOMIC DNA]</scope>
    <source>
        <strain evidence="1 2">San Diego</strain>
    </source>
</reference>
<dbReference type="PANTHER" id="PTHR13271:SF151">
    <property type="entry name" value="SET DOMAIN-CONTAINING PROTEIN 4"/>
    <property type="match status" value="1"/>
</dbReference>
<dbReference type="InterPro" id="IPR050600">
    <property type="entry name" value="SETD3_SETD6_MTase"/>
</dbReference>